<name>A0A329MG49_9BACL</name>
<keyword evidence="2" id="KW-0472">Membrane</keyword>
<evidence type="ECO:0000313" key="4">
    <source>
        <dbReference type="Proteomes" id="UP000250369"/>
    </source>
</evidence>
<organism evidence="3 4">
    <name type="scientific">Paenibacillus contaminans</name>
    <dbReference type="NCBI Taxonomy" id="450362"/>
    <lineage>
        <taxon>Bacteria</taxon>
        <taxon>Bacillati</taxon>
        <taxon>Bacillota</taxon>
        <taxon>Bacilli</taxon>
        <taxon>Bacillales</taxon>
        <taxon>Paenibacillaceae</taxon>
        <taxon>Paenibacillus</taxon>
    </lineage>
</organism>
<evidence type="ECO:0000256" key="2">
    <source>
        <dbReference type="SAM" id="Phobius"/>
    </source>
</evidence>
<evidence type="ECO:0000313" key="3">
    <source>
        <dbReference type="EMBL" id="RAV18844.1"/>
    </source>
</evidence>
<proteinExistence type="predicted"/>
<dbReference type="AlphaFoldDB" id="A0A329MG49"/>
<feature type="compositionally biased region" description="Basic and acidic residues" evidence="1">
    <location>
        <begin position="91"/>
        <end position="102"/>
    </location>
</feature>
<sequence>MDFTAITAIVSVAAALSGIVLGWAGRTRSMRDDIKKTAGSGAVLAADVEYIKRGVDDIRLEQRAQGQRIDVLSERVTRVEESAKAAHKRMDRIDGTPRDKED</sequence>
<comment type="caution">
    <text evidence="3">The sequence shown here is derived from an EMBL/GenBank/DDBJ whole genome shotgun (WGS) entry which is preliminary data.</text>
</comment>
<keyword evidence="2" id="KW-1133">Transmembrane helix</keyword>
<evidence type="ECO:0000256" key="1">
    <source>
        <dbReference type="SAM" id="MobiDB-lite"/>
    </source>
</evidence>
<gene>
    <name evidence="3" type="ORF">DQG23_24245</name>
</gene>
<reference evidence="3 4" key="1">
    <citation type="journal article" date="2009" name="Int. J. Syst. Evol. Microbiol.">
        <title>Paenibacillus contaminans sp. nov., isolated from a contaminated laboratory plate.</title>
        <authorList>
            <person name="Chou J.H."/>
            <person name="Lee J.H."/>
            <person name="Lin M.C."/>
            <person name="Chang P.S."/>
            <person name="Arun A.B."/>
            <person name="Young C.C."/>
            <person name="Chen W.M."/>
        </authorList>
    </citation>
    <scope>NUCLEOTIDE SEQUENCE [LARGE SCALE GENOMIC DNA]</scope>
    <source>
        <strain evidence="3 4">CKOBP-6</strain>
    </source>
</reference>
<dbReference type="RefSeq" id="WP_113033464.1">
    <property type="nucleotide sequence ID" value="NZ_QMFB01000015.1"/>
</dbReference>
<keyword evidence="4" id="KW-1185">Reference proteome</keyword>
<dbReference type="Proteomes" id="UP000250369">
    <property type="component" value="Unassembled WGS sequence"/>
</dbReference>
<dbReference type="EMBL" id="QMFB01000015">
    <property type="protein sequence ID" value="RAV18844.1"/>
    <property type="molecule type" value="Genomic_DNA"/>
</dbReference>
<protein>
    <submittedName>
        <fullName evidence="3">Uncharacterized protein</fullName>
    </submittedName>
</protein>
<dbReference type="OrthoDB" id="2087365at2"/>
<feature type="transmembrane region" description="Helical" evidence="2">
    <location>
        <begin position="6"/>
        <end position="25"/>
    </location>
</feature>
<keyword evidence="2" id="KW-0812">Transmembrane</keyword>
<feature type="region of interest" description="Disordered" evidence="1">
    <location>
        <begin position="80"/>
        <end position="102"/>
    </location>
</feature>
<accession>A0A329MG49</accession>